<keyword evidence="2" id="KW-1185">Reference proteome</keyword>
<dbReference type="InterPro" id="IPR008634">
    <property type="entry name" value="Gas-vesicle_GvpO"/>
</dbReference>
<evidence type="ECO:0000313" key="2">
    <source>
        <dbReference type="Proteomes" id="UP000261811"/>
    </source>
</evidence>
<dbReference type="PIRSF" id="PIRSF028743">
    <property type="entry name" value="GvpO_protein"/>
    <property type="match status" value="1"/>
</dbReference>
<protein>
    <submittedName>
        <fullName evidence="1">Gas vesicle protein</fullName>
    </submittedName>
</protein>
<dbReference type="OrthoDB" id="163447at2"/>
<name>A0A372JSX6_9ACTN</name>
<dbReference type="AlphaFoldDB" id="A0A372JSX6"/>
<comment type="caution">
    <text evidence="1">The sequence shown here is derived from an EMBL/GenBank/DDBJ whole genome shotgun (WGS) entry which is preliminary data.</text>
</comment>
<dbReference type="Proteomes" id="UP000261811">
    <property type="component" value="Unassembled WGS sequence"/>
</dbReference>
<organism evidence="1 2">
    <name type="scientific">Actinomadura logoneensis</name>
    <dbReference type="NCBI Taxonomy" id="2293572"/>
    <lineage>
        <taxon>Bacteria</taxon>
        <taxon>Bacillati</taxon>
        <taxon>Actinomycetota</taxon>
        <taxon>Actinomycetes</taxon>
        <taxon>Streptosporangiales</taxon>
        <taxon>Thermomonosporaceae</taxon>
        <taxon>Actinomadura</taxon>
    </lineage>
</organism>
<dbReference type="GO" id="GO:0031412">
    <property type="term" value="P:gas vesicle organization"/>
    <property type="evidence" value="ECO:0007669"/>
    <property type="project" value="InterPro"/>
</dbReference>
<proteinExistence type="predicted"/>
<accession>A0A372JSX6</accession>
<dbReference type="EMBL" id="QURH01000069">
    <property type="protein sequence ID" value="RFU43050.1"/>
    <property type="molecule type" value="Genomic_DNA"/>
</dbReference>
<dbReference type="Pfam" id="PF05800">
    <property type="entry name" value="GvpO"/>
    <property type="match status" value="1"/>
</dbReference>
<reference evidence="1 2" key="1">
    <citation type="submission" date="2018-08" db="EMBL/GenBank/DDBJ databases">
        <title>Actinomadura jelena sp. nov., a novel Actinomycete isolated from soil in Chad.</title>
        <authorList>
            <person name="Shi L."/>
        </authorList>
    </citation>
    <scope>NUCLEOTIDE SEQUENCE [LARGE SCALE GENOMIC DNA]</scope>
    <source>
        <strain evidence="1 2">NEAU-G17</strain>
    </source>
</reference>
<sequence length="87" mass="9664">MKSAVEAAKEAVEQLVALTGRESEGVVGVERSEDGWIVTVEIVETHRIPDSADILACYRVELDSDGDLTGYHRTHRYARGQVDGRHR</sequence>
<gene>
    <name evidence="1" type="ORF">DZF91_03240</name>
</gene>
<evidence type="ECO:0000313" key="1">
    <source>
        <dbReference type="EMBL" id="RFU43050.1"/>
    </source>
</evidence>